<evidence type="ECO:0000256" key="5">
    <source>
        <dbReference type="ARBA" id="ARBA00022723"/>
    </source>
</evidence>
<feature type="domain" description="DAGKc" evidence="13">
    <location>
        <begin position="1"/>
        <end position="131"/>
    </location>
</feature>
<dbReference type="InterPro" id="IPR016064">
    <property type="entry name" value="NAD/diacylglycerol_kinase_sf"/>
</dbReference>
<evidence type="ECO:0000256" key="2">
    <source>
        <dbReference type="ARBA" id="ARBA00005983"/>
    </source>
</evidence>
<keyword evidence="3" id="KW-0444">Lipid biosynthesis</keyword>
<comment type="cofactor">
    <cofactor evidence="1">
        <name>Mg(2+)</name>
        <dbReference type="ChEBI" id="CHEBI:18420"/>
    </cofactor>
</comment>
<keyword evidence="15" id="KW-1185">Reference proteome</keyword>
<comment type="caution">
    <text evidence="14">The sequence shown here is derived from an EMBL/GenBank/DDBJ whole genome shotgun (WGS) entry which is preliminary data.</text>
</comment>
<evidence type="ECO:0000256" key="4">
    <source>
        <dbReference type="ARBA" id="ARBA00022679"/>
    </source>
</evidence>
<evidence type="ECO:0000256" key="9">
    <source>
        <dbReference type="ARBA" id="ARBA00022842"/>
    </source>
</evidence>
<keyword evidence="8" id="KW-0067">ATP-binding</keyword>
<dbReference type="Proteomes" id="UP000004324">
    <property type="component" value="Unassembled WGS sequence"/>
</dbReference>
<gene>
    <name evidence="14" type="ORF">FB4_0086</name>
</gene>
<evidence type="ECO:0000256" key="6">
    <source>
        <dbReference type="ARBA" id="ARBA00022741"/>
    </source>
</evidence>
<evidence type="ECO:0000256" key="11">
    <source>
        <dbReference type="ARBA" id="ARBA00023209"/>
    </source>
</evidence>
<dbReference type="SMART" id="SM00046">
    <property type="entry name" value="DAGKc"/>
    <property type="match status" value="1"/>
</dbReference>
<dbReference type="InterPro" id="IPR045540">
    <property type="entry name" value="YegS/DAGK_C"/>
</dbReference>
<dbReference type="AlphaFoldDB" id="I8RM61"/>
<evidence type="ECO:0000256" key="1">
    <source>
        <dbReference type="ARBA" id="ARBA00001946"/>
    </source>
</evidence>
<reference evidence="14 15" key="1">
    <citation type="journal article" date="2012" name="J. Bacteriol.">
        <title>Draft Genome Sequences for Two Metal-Reducing Pelosinus fermentans Strains Isolated from a Cr(VI)-Contaminated Site and for Type Strain R7.</title>
        <authorList>
            <person name="Brown S.D."/>
            <person name="Podar M."/>
            <person name="Klingeman D.M."/>
            <person name="Johnson C.M."/>
            <person name="Yang Z.K."/>
            <person name="Utturkar S.M."/>
            <person name="Land M.L."/>
            <person name="Mosher J.J."/>
            <person name="Hurt R.A.Jr."/>
            <person name="Phelps T.J."/>
            <person name="Palumbo A.V."/>
            <person name="Arkin A.P."/>
            <person name="Hazen T.C."/>
            <person name="Elias D.A."/>
        </authorList>
    </citation>
    <scope>NUCLEOTIDE SEQUENCE [LARGE SCALE GENOMIC DNA]</scope>
    <source>
        <strain evidence="14 15">B4</strain>
    </source>
</reference>
<dbReference type="PROSITE" id="PS50146">
    <property type="entry name" value="DAGK"/>
    <property type="match status" value="1"/>
</dbReference>
<keyword evidence="5" id="KW-0479">Metal-binding</keyword>
<dbReference type="GO" id="GO:0005524">
    <property type="term" value="F:ATP binding"/>
    <property type="evidence" value="ECO:0007669"/>
    <property type="project" value="UniProtKB-KW"/>
</dbReference>
<dbReference type="PANTHER" id="PTHR12358">
    <property type="entry name" value="SPHINGOSINE KINASE"/>
    <property type="match status" value="1"/>
</dbReference>
<dbReference type="Pfam" id="PF19279">
    <property type="entry name" value="YegS_C"/>
    <property type="match status" value="1"/>
</dbReference>
<evidence type="ECO:0000256" key="8">
    <source>
        <dbReference type="ARBA" id="ARBA00022840"/>
    </source>
</evidence>
<dbReference type="GO" id="GO:0008654">
    <property type="term" value="P:phospholipid biosynthetic process"/>
    <property type="evidence" value="ECO:0007669"/>
    <property type="project" value="UniProtKB-KW"/>
</dbReference>
<sequence length="298" mass="33020">MRKFILVYNPISGDASFKFKLDNVIEAFQKKDCIIIPLRVSNDQESDAFIMLVKEIAVDGIIVSGGDGTIHSVINNMLKQEIDLPLGIIPSGTSNDFAVYLQLDKNIDTCVETITKGQRKRIDVGKVNDEYFFNVASAGLMTSVAHNADSMLKNTLGKIAYYLKGLGELPNFKALKMRIITEQQVIEEDVFLFLIMNSGTVGGFPNLVPHAKIDDGKLDVLIVKKCNLPELMSLFISFLKGIHCNSKYVTCLQAETIYIECAEEVESDLDGELGPKLPLNVTILSRKIEVFCSSQESI</sequence>
<dbReference type="InterPro" id="IPR005218">
    <property type="entry name" value="Diacylglycerol/lipid_kinase"/>
</dbReference>
<evidence type="ECO:0000256" key="10">
    <source>
        <dbReference type="ARBA" id="ARBA00023098"/>
    </source>
</evidence>
<proteinExistence type="inferred from homology"/>
<dbReference type="PANTHER" id="PTHR12358:SF106">
    <property type="entry name" value="LIPID KINASE YEGS"/>
    <property type="match status" value="1"/>
</dbReference>
<evidence type="ECO:0000313" key="14">
    <source>
        <dbReference type="EMBL" id="EIW19835.1"/>
    </source>
</evidence>
<dbReference type="InterPro" id="IPR001206">
    <property type="entry name" value="Diacylglycerol_kinase_cat_dom"/>
</dbReference>
<dbReference type="RefSeq" id="WP_007931840.1">
    <property type="nucleotide sequence ID" value="NZ_AKVJ01000011.1"/>
</dbReference>
<dbReference type="EMBL" id="AKVJ01000011">
    <property type="protein sequence ID" value="EIW19835.1"/>
    <property type="molecule type" value="Genomic_DNA"/>
</dbReference>
<keyword evidence="9" id="KW-0460">Magnesium</keyword>
<accession>I8RM61</accession>
<dbReference type="InterPro" id="IPR050187">
    <property type="entry name" value="Lipid_Phosphate_FormReg"/>
</dbReference>
<dbReference type="SUPFAM" id="SSF111331">
    <property type="entry name" value="NAD kinase/diacylglycerol kinase-like"/>
    <property type="match status" value="1"/>
</dbReference>
<evidence type="ECO:0000313" key="15">
    <source>
        <dbReference type="Proteomes" id="UP000004324"/>
    </source>
</evidence>
<keyword evidence="10" id="KW-0443">Lipid metabolism</keyword>
<dbReference type="GO" id="GO:0004143">
    <property type="term" value="F:ATP-dependent diacylglycerol kinase activity"/>
    <property type="evidence" value="ECO:0007669"/>
    <property type="project" value="TreeGrafter"/>
</dbReference>
<keyword evidence="4" id="KW-0808">Transferase</keyword>
<evidence type="ECO:0000256" key="3">
    <source>
        <dbReference type="ARBA" id="ARBA00022516"/>
    </source>
</evidence>
<evidence type="ECO:0000259" key="13">
    <source>
        <dbReference type="PROSITE" id="PS50146"/>
    </source>
</evidence>
<evidence type="ECO:0000256" key="12">
    <source>
        <dbReference type="ARBA" id="ARBA00023264"/>
    </source>
</evidence>
<dbReference type="GO" id="GO:0005886">
    <property type="term" value="C:plasma membrane"/>
    <property type="evidence" value="ECO:0007669"/>
    <property type="project" value="TreeGrafter"/>
</dbReference>
<dbReference type="Gene3D" id="3.40.50.10330">
    <property type="entry name" value="Probable inorganic polyphosphate/atp-NAD kinase, domain 1"/>
    <property type="match status" value="1"/>
</dbReference>
<dbReference type="NCBIfam" id="NF009605">
    <property type="entry name" value="PRK13059.1"/>
    <property type="match status" value="1"/>
</dbReference>
<dbReference type="Pfam" id="PF00781">
    <property type="entry name" value="DAGK_cat"/>
    <property type="match status" value="1"/>
</dbReference>
<protein>
    <recommendedName>
        <fullName evidence="13">DAGKc domain-containing protein</fullName>
    </recommendedName>
</protein>
<evidence type="ECO:0000256" key="7">
    <source>
        <dbReference type="ARBA" id="ARBA00022777"/>
    </source>
</evidence>
<comment type="similarity">
    <text evidence="2">Belongs to the diacylglycerol/lipid kinase family.</text>
</comment>
<dbReference type="PATRIC" id="fig|1149862.3.peg.987"/>
<dbReference type="NCBIfam" id="TIGR00147">
    <property type="entry name" value="YegS/Rv2252/BmrU family lipid kinase"/>
    <property type="match status" value="1"/>
</dbReference>
<keyword evidence="6" id="KW-0547">Nucleotide-binding</keyword>
<organism evidence="14 15">
    <name type="scientific">Pelosinus fermentans B4</name>
    <dbReference type="NCBI Taxonomy" id="1149862"/>
    <lineage>
        <taxon>Bacteria</taxon>
        <taxon>Bacillati</taxon>
        <taxon>Bacillota</taxon>
        <taxon>Negativicutes</taxon>
        <taxon>Selenomonadales</taxon>
        <taxon>Sporomusaceae</taxon>
        <taxon>Pelosinus</taxon>
    </lineage>
</organism>
<dbReference type="InterPro" id="IPR017438">
    <property type="entry name" value="ATP-NAD_kinase_N"/>
</dbReference>
<keyword evidence="7" id="KW-0418">Kinase</keyword>
<keyword evidence="11" id="KW-0594">Phospholipid biosynthesis</keyword>
<dbReference type="OrthoDB" id="142078at2"/>
<dbReference type="GO" id="GO:0046872">
    <property type="term" value="F:metal ion binding"/>
    <property type="evidence" value="ECO:0007669"/>
    <property type="project" value="UniProtKB-KW"/>
</dbReference>
<dbReference type="Gene3D" id="2.60.200.40">
    <property type="match status" value="1"/>
</dbReference>
<name>I8RM61_9FIRM</name>
<keyword evidence="12" id="KW-1208">Phospholipid metabolism</keyword>